<accession>A0ACC3DXZ1</accession>
<dbReference type="Proteomes" id="UP001186974">
    <property type="component" value="Unassembled WGS sequence"/>
</dbReference>
<sequence length="492" mass="53748">MSDLISNLYGNPHSESTPSALAGRRVDEIRQRALQFFNADPDHFDLVFVANATAAIKLILEAFRDDGADSGIGGKVKKKGRGFWYGYHRDAHSSLVGVRQATNGLHRCFESDAEVEEWIQAVPTREEKERTCLFGYPGQSNMTGRRLPPSWPSMIRQSQKRQNTYTLLDAAALAASTFLDFGNEVNAPDFTSVSFYKIFGYPDLGALIVRKSSGAILQRRRYFGGGTVDMVISIKNNWHAKKNSSLHDQLEDGTLPFHSIFALDAAIDVHQQLFGSMKDISAHTAFLSKRLYDGLSQLKHLTGTPLCHVYKDASAAYGDPATQGATIAFNVQRPDGTIVGYTTVERLADQNGIYLRSGGLCNPGGIATYLEWAPWEMKAAYAAGHRCSRPTEVMHGKPTGVVRASLGAMSTIRDVDALVTFLRKAFLADAVSSDAYMGGQLAALDSDTSVADSLGLSDKGHSRPARAQGWKPQIRNFIRKHVAIKKAARAGA</sequence>
<comment type="caution">
    <text evidence="1">The sequence shown here is derived from an EMBL/GenBank/DDBJ whole genome shotgun (WGS) entry which is preliminary data.</text>
</comment>
<organism evidence="1 2">
    <name type="scientific">Coniosporium uncinatum</name>
    <dbReference type="NCBI Taxonomy" id="93489"/>
    <lineage>
        <taxon>Eukaryota</taxon>
        <taxon>Fungi</taxon>
        <taxon>Dikarya</taxon>
        <taxon>Ascomycota</taxon>
        <taxon>Pezizomycotina</taxon>
        <taxon>Dothideomycetes</taxon>
        <taxon>Dothideomycetes incertae sedis</taxon>
        <taxon>Coniosporium</taxon>
    </lineage>
</organism>
<gene>
    <name evidence="1" type="ORF">LTS18_003978</name>
</gene>
<name>A0ACC3DXZ1_9PEZI</name>
<protein>
    <submittedName>
        <fullName evidence="1">Uncharacterized protein</fullName>
    </submittedName>
</protein>
<reference evidence="1" key="1">
    <citation type="submission" date="2024-09" db="EMBL/GenBank/DDBJ databases">
        <title>Black Yeasts Isolated from many extreme environments.</title>
        <authorList>
            <person name="Coleine C."/>
            <person name="Stajich J.E."/>
            <person name="Selbmann L."/>
        </authorList>
    </citation>
    <scope>NUCLEOTIDE SEQUENCE</scope>
    <source>
        <strain evidence="1">CCFEE 5737</strain>
    </source>
</reference>
<evidence type="ECO:0000313" key="2">
    <source>
        <dbReference type="Proteomes" id="UP001186974"/>
    </source>
</evidence>
<proteinExistence type="predicted"/>
<evidence type="ECO:0000313" key="1">
    <source>
        <dbReference type="EMBL" id="KAK3081678.1"/>
    </source>
</evidence>
<dbReference type="EMBL" id="JAWDJW010000094">
    <property type="protein sequence ID" value="KAK3081678.1"/>
    <property type="molecule type" value="Genomic_DNA"/>
</dbReference>
<keyword evidence="2" id="KW-1185">Reference proteome</keyword>